<dbReference type="InterPro" id="IPR034022">
    <property type="entry name" value="TNFRSF4_N"/>
</dbReference>
<feature type="repeat" description="TNFR-Cys" evidence="14">
    <location>
        <begin position="29"/>
        <end position="63"/>
    </location>
</feature>
<evidence type="ECO:0000259" key="18">
    <source>
        <dbReference type="PROSITE" id="PS50050"/>
    </source>
</evidence>
<feature type="repeat" description="TNFR-Cys" evidence="14">
    <location>
        <begin position="65"/>
        <end position="106"/>
    </location>
</feature>
<evidence type="ECO:0000313" key="19">
    <source>
        <dbReference type="EMBL" id="KAF6268227.1"/>
    </source>
</evidence>
<keyword evidence="8 19" id="KW-0675">Receptor</keyword>
<evidence type="ECO:0000256" key="3">
    <source>
        <dbReference type="ARBA" id="ARBA00022729"/>
    </source>
</evidence>
<keyword evidence="7 14" id="KW-1015">Disulfide bond</keyword>
<keyword evidence="3 17" id="KW-0732">Signal</keyword>
<feature type="disulfide bond" evidence="14">
    <location>
        <begin position="42"/>
        <end position="55"/>
    </location>
</feature>
<feature type="disulfide bond" evidence="14">
    <location>
        <begin position="45"/>
        <end position="63"/>
    </location>
</feature>
<organism evidence="19 20">
    <name type="scientific">Myotis myotis</name>
    <name type="common">Greater mouse-eared bat</name>
    <name type="synonym">Vespertilio myotis</name>
    <dbReference type="NCBI Taxonomy" id="51298"/>
    <lineage>
        <taxon>Eukaryota</taxon>
        <taxon>Metazoa</taxon>
        <taxon>Chordata</taxon>
        <taxon>Craniata</taxon>
        <taxon>Vertebrata</taxon>
        <taxon>Euteleostomi</taxon>
        <taxon>Mammalia</taxon>
        <taxon>Eutheria</taxon>
        <taxon>Laurasiatheria</taxon>
        <taxon>Chiroptera</taxon>
        <taxon>Yangochiroptera</taxon>
        <taxon>Vespertilionidae</taxon>
        <taxon>Myotis</taxon>
    </lineage>
</organism>
<dbReference type="InterPro" id="IPR001368">
    <property type="entry name" value="TNFR/NGFR_Cys_rich_reg"/>
</dbReference>
<evidence type="ECO:0000256" key="17">
    <source>
        <dbReference type="SAM" id="SignalP"/>
    </source>
</evidence>
<dbReference type="SUPFAM" id="SSF57586">
    <property type="entry name" value="TNF receptor-like"/>
    <property type="match status" value="3"/>
</dbReference>
<comment type="caution">
    <text evidence="19">The sequence shown here is derived from an EMBL/GenBank/DDBJ whole genome shotgun (WGS) entry which is preliminary data.</text>
</comment>
<dbReference type="Proteomes" id="UP000527355">
    <property type="component" value="Unassembled WGS sequence"/>
</dbReference>
<evidence type="ECO:0000256" key="5">
    <source>
        <dbReference type="ARBA" id="ARBA00022989"/>
    </source>
</evidence>
<protein>
    <recommendedName>
        <fullName evidence="12">Tumor necrosis factor receptor superfamily member 4</fullName>
    </recommendedName>
    <alternativeName>
        <fullName evidence="13">OX40L receptor</fullName>
    </alternativeName>
</protein>
<dbReference type="InterPro" id="IPR020445">
    <property type="entry name" value="TNFR_4"/>
</dbReference>
<evidence type="ECO:0000256" key="14">
    <source>
        <dbReference type="PROSITE-ProRule" id="PRU00206"/>
    </source>
</evidence>
<feature type="region of interest" description="Disordered" evidence="15">
    <location>
        <begin position="248"/>
        <end position="275"/>
    </location>
</feature>
<feature type="domain" description="TNFR-Cys" evidence="18">
    <location>
        <begin position="65"/>
        <end position="106"/>
    </location>
</feature>
<sequence>MCVGAQRPRAPPSALLLLGLALGAAAKLACPGNTYPRGSKCCQDCPPGFGMESRCTDTQETRCSKCETGHYNEATNYEPCKPCTQCNQRSGSETKRACTTTNDTVCSCRPGTQPHGGFKRGVDCAPCPPRHFSPGNNEACKPWTNCTAEGKHTLRAASSSSDAVCEDRTPPASQPVGTRGATARPSTTQPSTPWTLTSQPPTSPPTEPPRGPELAAVLGLALGLGLLAPVAAALVLLLHYSVWRPPAAPKPPGGHSCRKPIQEEHSDAHSTLAKL</sequence>
<evidence type="ECO:0000256" key="4">
    <source>
        <dbReference type="ARBA" id="ARBA00022737"/>
    </source>
</evidence>
<dbReference type="PROSITE" id="PS50050">
    <property type="entry name" value="TNFR_NGFR_2"/>
    <property type="match status" value="2"/>
</dbReference>
<dbReference type="GO" id="GO:0009897">
    <property type="term" value="C:external side of plasma membrane"/>
    <property type="evidence" value="ECO:0007669"/>
    <property type="project" value="TreeGrafter"/>
</dbReference>
<keyword evidence="6 16" id="KW-0472">Membrane</keyword>
<evidence type="ECO:0000256" key="9">
    <source>
        <dbReference type="ARBA" id="ARBA00023180"/>
    </source>
</evidence>
<dbReference type="PANTHER" id="PTHR47881">
    <property type="entry name" value="TUMOR NECROSIS FACTOR RECEPTOR SUBFAMILY MEMBER 4"/>
    <property type="match status" value="1"/>
</dbReference>
<dbReference type="PROSITE" id="PS00652">
    <property type="entry name" value="TNFR_NGFR_1"/>
    <property type="match status" value="1"/>
</dbReference>
<feature type="compositionally biased region" description="Pro residues" evidence="15">
    <location>
        <begin position="201"/>
        <end position="211"/>
    </location>
</feature>
<evidence type="ECO:0000256" key="2">
    <source>
        <dbReference type="ARBA" id="ARBA00022692"/>
    </source>
</evidence>
<evidence type="ECO:0000256" key="11">
    <source>
        <dbReference type="ARBA" id="ARBA00063202"/>
    </source>
</evidence>
<keyword evidence="2 16" id="KW-0812">Transmembrane</keyword>
<dbReference type="GO" id="GO:0005031">
    <property type="term" value="F:tumor necrosis factor receptor activity"/>
    <property type="evidence" value="ECO:0007669"/>
    <property type="project" value="InterPro"/>
</dbReference>
<feature type="signal peptide" evidence="17">
    <location>
        <begin position="1"/>
        <end position="26"/>
    </location>
</feature>
<keyword evidence="9" id="KW-0325">Glycoprotein</keyword>
<comment type="subcellular location">
    <subcellularLocation>
        <location evidence="1">Membrane</location>
        <topology evidence="1">Single-pass type I membrane protein</topology>
    </subcellularLocation>
</comment>
<dbReference type="VEuPathDB" id="HostDB:GeneID_118655577"/>
<dbReference type="AlphaFoldDB" id="A0A7J7QWU1"/>
<feature type="compositionally biased region" description="Low complexity" evidence="15">
    <location>
        <begin position="185"/>
        <end position="200"/>
    </location>
</feature>
<dbReference type="PRINTS" id="PR01921">
    <property type="entry name" value="TNFACTORR4"/>
</dbReference>
<comment type="subunit">
    <text evidence="11">Interacts with TRAF2, TRAF3 and TRAF5.</text>
</comment>
<dbReference type="Pfam" id="PF00020">
    <property type="entry name" value="TNFR_c6"/>
    <property type="match status" value="2"/>
</dbReference>
<dbReference type="SMART" id="SM00208">
    <property type="entry name" value="TNFR"/>
    <property type="match status" value="3"/>
</dbReference>
<evidence type="ECO:0000256" key="7">
    <source>
        <dbReference type="ARBA" id="ARBA00023157"/>
    </source>
</evidence>
<dbReference type="FunFam" id="2.10.50.10:FF:000026">
    <property type="entry name" value="Tumor necrosis factor receptor superfamily member 4"/>
    <property type="match status" value="1"/>
</dbReference>
<feature type="domain" description="TNFR-Cys" evidence="18">
    <location>
        <begin position="29"/>
        <end position="63"/>
    </location>
</feature>
<dbReference type="EMBL" id="JABWUV010000048">
    <property type="protein sequence ID" value="KAF6268227.1"/>
    <property type="molecule type" value="Genomic_DNA"/>
</dbReference>
<comment type="function">
    <text evidence="10">Receptor for TNFSF4/OX40L/GP34. Is a costimulatory molecule implicated in long-term T-cell immunity.</text>
</comment>
<evidence type="ECO:0000256" key="15">
    <source>
        <dbReference type="SAM" id="MobiDB-lite"/>
    </source>
</evidence>
<feature type="transmembrane region" description="Helical" evidence="16">
    <location>
        <begin position="214"/>
        <end position="240"/>
    </location>
</feature>
<keyword evidence="5 16" id="KW-1133">Transmembrane helix</keyword>
<dbReference type="PANTHER" id="PTHR47881:SF1">
    <property type="entry name" value="TUMOR NECROSIS FACTOR RECEPTOR SUPERFAMILY MEMBER 4"/>
    <property type="match status" value="1"/>
</dbReference>
<keyword evidence="4" id="KW-0677">Repeat</keyword>
<dbReference type="Gene3D" id="2.10.50.10">
    <property type="entry name" value="Tumor Necrosis Factor Receptor, subunit A, domain 2"/>
    <property type="match status" value="2"/>
</dbReference>
<gene>
    <name evidence="19" type="ORF">mMyoMyo1_019513</name>
</gene>
<name>A0A7J7QWU1_MYOMY</name>
<evidence type="ECO:0000313" key="20">
    <source>
        <dbReference type="Proteomes" id="UP000527355"/>
    </source>
</evidence>
<dbReference type="GO" id="GO:0006954">
    <property type="term" value="P:inflammatory response"/>
    <property type="evidence" value="ECO:0007669"/>
    <property type="project" value="InterPro"/>
</dbReference>
<feature type="chain" id="PRO_5029821291" description="Tumor necrosis factor receptor superfamily member 4" evidence="17">
    <location>
        <begin position="27"/>
        <end position="275"/>
    </location>
</feature>
<feature type="region of interest" description="Disordered" evidence="15">
    <location>
        <begin position="157"/>
        <end position="211"/>
    </location>
</feature>
<dbReference type="CDD" id="cd13406">
    <property type="entry name" value="TNFRSF4"/>
    <property type="match status" value="1"/>
</dbReference>
<evidence type="ECO:0000256" key="6">
    <source>
        <dbReference type="ARBA" id="ARBA00023136"/>
    </source>
</evidence>
<evidence type="ECO:0000256" key="8">
    <source>
        <dbReference type="ARBA" id="ARBA00023170"/>
    </source>
</evidence>
<comment type="caution">
    <text evidence="14">Lacks conserved residue(s) required for the propagation of feature annotation.</text>
</comment>
<evidence type="ECO:0000256" key="13">
    <source>
        <dbReference type="ARBA" id="ARBA00082647"/>
    </source>
</evidence>
<evidence type="ECO:0000256" key="16">
    <source>
        <dbReference type="SAM" id="Phobius"/>
    </source>
</evidence>
<evidence type="ECO:0000256" key="12">
    <source>
        <dbReference type="ARBA" id="ARBA00072143"/>
    </source>
</evidence>
<evidence type="ECO:0000256" key="1">
    <source>
        <dbReference type="ARBA" id="ARBA00004479"/>
    </source>
</evidence>
<proteinExistence type="predicted"/>
<dbReference type="FunFam" id="2.10.50.10:FF:000038">
    <property type="entry name" value="Tumor necrosis factor receptor superfamily member 4"/>
    <property type="match status" value="1"/>
</dbReference>
<reference evidence="19 20" key="1">
    <citation type="journal article" date="2020" name="Nature">
        <title>Six reference-quality genomes reveal evolution of bat adaptations.</title>
        <authorList>
            <person name="Jebb D."/>
            <person name="Huang Z."/>
            <person name="Pippel M."/>
            <person name="Hughes G.M."/>
            <person name="Lavrichenko K."/>
            <person name="Devanna P."/>
            <person name="Winkler S."/>
            <person name="Jermiin L.S."/>
            <person name="Skirmuntt E.C."/>
            <person name="Katzourakis A."/>
            <person name="Burkitt-Gray L."/>
            <person name="Ray D.A."/>
            <person name="Sullivan K.A.M."/>
            <person name="Roscito J.G."/>
            <person name="Kirilenko B.M."/>
            <person name="Davalos L.M."/>
            <person name="Corthals A.P."/>
            <person name="Power M.L."/>
            <person name="Jones G."/>
            <person name="Ransome R.D."/>
            <person name="Dechmann D.K.N."/>
            <person name="Locatelli A.G."/>
            <person name="Puechmaille S.J."/>
            <person name="Fedrigo O."/>
            <person name="Jarvis E.D."/>
            <person name="Hiller M."/>
            <person name="Vernes S.C."/>
            <person name="Myers E.W."/>
            <person name="Teeling E.C."/>
        </authorList>
    </citation>
    <scope>NUCLEOTIDE SEQUENCE [LARGE SCALE GENOMIC DNA]</scope>
    <source>
        <strain evidence="19">MMyoMyo1</strain>
        <tissue evidence="19">Flight muscle</tissue>
    </source>
</reference>
<accession>A0A7J7QWU1</accession>
<evidence type="ECO:0000256" key="10">
    <source>
        <dbReference type="ARBA" id="ARBA00054481"/>
    </source>
</evidence>
<keyword evidence="20" id="KW-1185">Reference proteome</keyword>